<comment type="caution">
    <text evidence="2">The sequence shown here is derived from an EMBL/GenBank/DDBJ whole genome shotgun (WGS) entry which is preliminary data.</text>
</comment>
<feature type="transmembrane region" description="Helical" evidence="1">
    <location>
        <begin position="95"/>
        <end position="117"/>
    </location>
</feature>
<gene>
    <name evidence="2" type="ORF">ACFOOT_10345</name>
</gene>
<proteinExistence type="predicted"/>
<evidence type="ECO:0000313" key="3">
    <source>
        <dbReference type="Proteomes" id="UP001595683"/>
    </source>
</evidence>
<name>A0ABV7V342_9SPHN</name>
<accession>A0ABV7V342</accession>
<evidence type="ECO:0000256" key="1">
    <source>
        <dbReference type="SAM" id="Phobius"/>
    </source>
</evidence>
<keyword evidence="1" id="KW-0812">Transmembrane</keyword>
<organism evidence="2 3">
    <name type="scientific">Novosphingobium pokkalii</name>
    <dbReference type="NCBI Taxonomy" id="1770194"/>
    <lineage>
        <taxon>Bacteria</taxon>
        <taxon>Pseudomonadati</taxon>
        <taxon>Pseudomonadota</taxon>
        <taxon>Alphaproteobacteria</taxon>
        <taxon>Sphingomonadales</taxon>
        <taxon>Sphingomonadaceae</taxon>
        <taxon>Novosphingobium</taxon>
    </lineage>
</organism>
<protein>
    <recommendedName>
        <fullName evidence="4">DUF2946 domain-containing protein</fullName>
    </recommendedName>
</protein>
<sequence>MRALRHWLMARRHLVFGLVVLTLAVRALLPQGYMPVRLGQILTIQVCADASGQHLTAHIAVPAASHDQDGGPGHHPVCAFAAHGMPLLDSAAAPLVLAALQFAMVMALLPVAPVRLVRPVRLLPPLRAPPLRF</sequence>
<evidence type="ECO:0000313" key="2">
    <source>
        <dbReference type="EMBL" id="MFC3671823.1"/>
    </source>
</evidence>
<keyword evidence="3" id="KW-1185">Reference proteome</keyword>
<dbReference type="RefSeq" id="WP_191326289.1">
    <property type="nucleotide sequence ID" value="NZ_JBHRYE010000014.1"/>
</dbReference>
<evidence type="ECO:0008006" key="4">
    <source>
        <dbReference type="Google" id="ProtNLM"/>
    </source>
</evidence>
<dbReference type="EMBL" id="JBHRYE010000014">
    <property type="protein sequence ID" value="MFC3671823.1"/>
    <property type="molecule type" value="Genomic_DNA"/>
</dbReference>
<reference evidence="3" key="1">
    <citation type="journal article" date="2019" name="Int. J. Syst. Evol. Microbiol.">
        <title>The Global Catalogue of Microorganisms (GCM) 10K type strain sequencing project: providing services to taxonomists for standard genome sequencing and annotation.</title>
        <authorList>
            <consortium name="The Broad Institute Genomics Platform"/>
            <consortium name="The Broad Institute Genome Sequencing Center for Infectious Disease"/>
            <person name="Wu L."/>
            <person name="Ma J."/>
        </authorList>
    </citation>
    <scope>NUCLEOTIDE SEQUENCE [LARGE SCALE GENOMIC DNA]</scope>
    <source>
        <strain evidence="3">KCTC 42224</strain>
    </source>
</reference>
<keyword evidence="1" id="KW-0472">Membrane</keyword>
<keyword evidence="1" id="KW-1133">Transmembrane helix</keyword>
<dbReference type="Proteomes" id="UP001595683">
    <property type="component" value="Unassembled WGS sequence"/>
</dbReference>